<dbReference type="SUPFAM" id="SSF50969">
    <property type="entry name" value="YVTN repeat-like/Quinoprotein amine dehydrogenase"/>
    <property type="match status" value="1"/>
</dbReference>
<dbReference type="PANTHER" id="PTHR44019">
    <property type="entry name" value="WD REPEAT-CONTAINING PROTEIN 55"/>
    <property type="match status" value="1"/>
</dbReference>
<feature type="transmembrane region" description="Helical" evidence="3">
    <location>
        <begin position="189"/>
        <end position="211"/>
    </location>
</feature>
<dbReference type="InterPro" id="IPR011044">
    <property type="entry name" value="Quino_amine_DH_bsu"/>
</dbReference>
<feature type="transmembrane region" description="Helical" evidence="3">
    <location>
        <begin position="81"/>
        <end position="99"/>
    </location>
</feature>
<dbReference type="InterPro" id="IPR015943">
    <property type="entry name" value="WD40/YVTN_repeat-like_dom_sf"/>
</dbReference>
<keyword evidence="3" id="KW-0472">Membrane</keyword>
<evidence type="ECO:0000256" key="3">
    <source>
        <dbReference type="SAM" id="Phobius"/>
    </source>
</evidence>
<reference evidence="5" key="1">
    <citation type="journal article" date="2019" name="Int. J. Syst. Evol. Microbiol.">
        <title>The Global Catalogue of Microorganisms (GCM) 10K type strain sequencing project: providing services to taxonomists for standard genome sequencing and annotation.</title>
        <authorList>
            <consortium name="The Broad Institute Genomics Platform"/>
            <consortium name="The Broad Institute Genome Sequencing Center for Infectious Disease"/>
            <person name="Wu L."/>
            <person name="Ma J."/>
        </authorList>
    </citation>
    <scope>NUCLEOTIDE SEQUENCE [LARGE SCALE GENOMIC DNA]</scope>
    <source>
        <strain evidence="5">CGMCC 4.7152</strain>
    </source>
</reference>
<dbReference type="InterPro" id="IPR050505">
    <property type="entry name" value="WDR55/POC1"/>
</dbReference>
<keyword evidence="1" id="KW-0853">WD repeat</keyword>
<evidence type="ECO:0000256" key="2">
    <source>
        <dbReference type="ARBA" id="ARBA00022737"/>
    </source>
</evidence>
<name>A0ABV9WHT5_9ACTN</name>
<evidence type="ECO:0000256" key="1">
    <source>
        <dbReference type="ARBA" id="ARBA00022574"/>
    </source>
</evidence>
<feature type="transmembrane region" description="Helical" evidence="3">
    <location>
        <begin position="119"/>
        <end position="148"/>
    </location>
</feature>
<dbReference type="Gene3D" id="2.130.10.10">
    <property type="entry name" value="YVTN repeat-like/Quinoprotein amine dehydrogenase"/>
    <property type="match status" value="2"/>
</dbReference>
<evidence type="ECO:0000313" key="5">
    <source>
        <dbReference type="Proteomes" id="UP001595912"/>
    </source>
</evidence>
<sequence length="618" mass="63841">MSRLNVARNVIGFVTALVVSFLATGFGGDAFDPFARLVDLLFAVVATAVAVLAAIVCIVILTKASARGAVMRRMLIPIQTVLLYPVAFAAPWVIGIYGYKLIMWTFHTIRDTGHPVWGFLVALVLALAAVAGLLSTAWYALVGAYVCATTLFLAAEGHPLLAPVAATAVAWVLPQLLRIEGSNALPSDPAGIALFYGGAVTVTLLSVLEVVRAAQVPGLDLRGAPPAAALPRVRGSRSFRLPALIVVVSFVGSLAATTAFAAVVIANTPEPTGAPVINTFHLPEGVDMMKVGRLSPDGKLIAAVPEGDKTYLFDTHTAKIVETLPLPVGYPVAVAFSADSRLLAVAGLGTNASKTVLWDVKAHKLVASPALPAGVTGHQIASLAFSNDGTRLAATLADAFTVQVWDTATGAGVSTFTVPGKQKSGDAYRTGAGGILYLPDNATMMVATAEGLFFLNAVSGAVTPLPGTTVDRIPGSFTSFAVSGDGSKLVVSTGSFGVTAARVSVWDLRTGTAKQAIDVPGGTKESQVASLALNDDGSLVAAGDSSGHIYLWATVDGHPAGTLDTQASWSIGGRPKDRVVVQTARGLSVLMDYDELDNVVLWDLADLHGTGAWNKAAK</sequence>
<organism evidence="4 5">
    <name type="scientific">Dactylosporangium cerinum</name>
    <dbReference type="NCBI Taxonomy" id="1434730"/>
    <lineage>
        <taxon>Bacteria</taxon>
        <taxon>Bacillati</taxon>
        <taxon>Actinomycetota</taxon>
        <taxon>Actinomycetes</taxon>
        <taxon>Micromonosporales</taxon>
        <taxon>Micromonosporaceae</taxon>
        <taxon>Dactylosporangium</taxon>
    </lineage>
</organism>
<dbReference type="SMART" id="SM00320">
    <property type="entry name" value="WD40"/>
    <property type="match status" value="4"/>
</dbReference>
<proteinExistence type="predicted"/>
<dbReference type="PANTHER" id="PTHR44019:SF8">
    <property type="entry name" value="POC1 CENTRIOLAR PROTEIN HOMOLOG"/>
    <property type="match status" value="1"/>
</dbReference>
<keyword evidence="2" id="KW-0677">Repeat</keyword>
<accession>A0ABV9WHT5</accession>
<dbReference type="Pfam" id="PF00400">
    <property type="entry name" value="WD40"/>
    <property type="match status" value="2"/>
</dbReference>
<keyword evidence="3" id="KW-1133">Transmembrane helix</keyword>
<comment type="caution">
    <text evidence="4">The sequence shown here is derived from an EMBL/GenBank/DDBJ whole genome shotgun (WGS) entry which is preliminary data.</text>
</comment>
<dbReference type="InterPro" id="IPR001680">
    <property type="entry name" value="WD40_rpt"/>
</dbReference>
<protein>
    <submittedName>
        <fullName evidence="4">WD40 repeat domain-containing protein</fullName>
    </submittedName>
</protein>
<keyword evidence="5" id="KW-1185">Reference proteome</keyword>
<feature type="transmembrane region" description="Helical" evidence="3">
    <location>
        <begin position="241"/>
        <end position="266"/>
    </location>
</feature>
<evidence type="ECO:0000313" key="4">
    <source>
        <dbReference type="EMBL" id="MFC5007664.1"/>
    </source>
</evidence>
<keyword evidence="3" id="KW-0812">Transmembrane</keyword>
<feature type="transmembrane region" description="Helical" evidence="3">
    <location>
        <begin position="37"/>
        <end position="61"/>
    </location>
</feature>
<gene>
    <name evidence="4" type="ORF">ACFPIJ_58890</name>
</gene>
<dbReference type="RefSeq" id="WP_380128300.1">
    <property type="nucleotide sequence ID" value="NZ_JBHSIU010000130.1"/>
</dbReference>
<dbReference type="EMBL" id="JBHSIU010000130">
    <property type="protein sequence ID" value="MFC5007664.1"/>
    <property type="molecule type" value="Genomic_DNA"/>
</dbReference>
<feature type="transmembrane region" description="Helical" evidence="3">
    <location>
        <begin position="160"/>
        <end position="177"/>
    </location>
</feature>
<dbReference type="Proteomes" id="UP001595912">
    <property type="component" value="Unassembled WGS sequence"/>
</dbReference>